<keyword evidence="4" id="KW-1185">Reference proteome</keyword>
<feature type="compositionally biased region" description="Polar residues" evidence="1">
    <location>
        <begin position="138"/>
        <end position="147"/>
    </location>
</feature>
<dbReference type="Gene3D" id="3.40.250.10">
    <property type="entry name" value="Rhodanese-like domain"/>
    <property type="match status" value="1"/>
</dbReference>
<protein>
    <submittedName>
        <fullName evidence="3">Rhodanese</fullName>
    </submittedName>
</protein>
<dbReference type="PROSITE" id="PS50206">
    <property type="entry name" value="RHODANESE_3"/>
    <property type="match status" value="1"/>
</dbReference>
<dbReference type="Pfam" id="PF00581">
    <property type="entry name" value="Rhodanese"/>
    <property type="match status" value="1"/>
</dbReference>
<dbReference type="PATRIC" id="fig|1230458.4.peg.3554"/>
<proteinExistence type="predicted"/>
<feature type="region of interest" description="Disordered" evidence="1">
    <location>
        <begin position="1"/>
        <end position="34"/>
    </location>
</feature>
<feature type="region of interest" description="Disordered" evidence="1">
    <location>
        <begin position="125"/>
        <end position="147"/>
    </location>
</feature>
<organism evidence="3 4">
    <name type="scientific">Natrialba taiwanensis DSM 12281</name>
    <dbReference type="NCBI Taxonomy" id="1230458"/>
    <lineage>
        <taxon>Archaea</taxon>
        <taxon>Methanobacteriati</taxon>
        <taxon>Methanobacteriota</taxon>
        <taxon>Stenosarchaea group</taxon>
        <taxon>Halobacteria</taxon>
        <taxon>Halobacteriales</taxon>
        <taxon>Natrialbaceae</taxon>
        <taxon>Natrialba</taxon>
    </lineage>
</organism>
<dbReference type="OrthoDB" id="135517at2157"/>
<name>L9ZPU7_9EURY</name>
<dbReference type="InterPro" id="IPR001763">
    <property type="entry name" value="Rhodanese-like_dom"/>
</dbReference>
<sequence length="147" mass="15419">MDGEISPDEVKDLLNTDTDDTGSNGTNGANADADSDTVVRVVDIRDERSFAHSRIPGSENIPFQELTGRVDELEDADRIVTVCPHGKASVQAAQLLGSYEGTADARIESMAGGLEKYGLKYGLAAGDRSSDGNGANEPASTNAESPF</sequence>
<reference evidence="3 4" key="1">
    <citation type="journal article" date="2014" name="PLoS Genet.">
        <title>Phylogenetically driven sequencing of extremely halophilic archaea reveals strategies for static and dynamic osmo-response.</title>
        <authorList>
            <person name="Becker E.A."/>
            <person name="Seitzer P.M."/>
            <person name="Tritt A."/>
            <person name="Larsen D."/>
            <person name="Krusor M."/>
            <person name="Yao A.I."/>
            <person name="Wu D."/>
            <person name="Madern D."/>
            <person name="Eisen J.A."/>
            <person name="Darling A.E."/>
            <person name="Facciotti M.T."/>
        </authorList>
    </citation>
    <scope>NUCLEOTIDE SEQUENCE [LARGE SCALE GENOMIC DNA]</scope>
    <source>
        <strain evidence="3 4">DSM 12281</strain>
    </source>
</reference>
<accession>L9ZPU7</accession>
<dbReference type="InterPro" id="IPR036873">
    <property type="entry name" value="Rhodanese-like_dom_sf"/>
</dbReference>
<feature type="compositionally biased region" description="Low complexity" evidence="1">
    <location>
        <begin position="15"/>
        <end position="32"/>
    </location>
</feature>
<dbReference type="RefSeq" id="WP_006827135.1">
    <property type="nucleotide sequence ID" value="NZ_AOIL01000055.1"/>
</dbReference>
<dbReference type="STRING" id="1230458.C484_17521"/>
<dbReference type="AlphaFoldDB" id="L9ZPU7"/>
<dbReference type="CDD" id="cd00158">
    <property type="entry name" value="RHOD"/>
    <property type="match status" value="1"/>
</dbReference>
<dbReference type="EMBL" id="AOIL01000055">
    <property type="protein sequence ID" value="ELY87183.1"/>
    <property type="molecule type" value="Genomic_DNA"/>
</dbReference>
<dbReference type="SUPFAM" id="SSF52821">
    <property type="entry name" value="Rhodanese/Cell cycle control phosphatase"/>
    <property type="match status" value="1"/>
</dbReference>
<dbReference type="SMART" id="SM00450">
    <property type="entry name" value="RHOD"/>
    <property type="match status" value="1"/>
</dbReference>
<evidence type="ECO:0000313" key="3">
    <source>
        <dbReference type="EMBL" id="ELY87183.1"/>
    </source>
</evidence>
<feature type="domain" description="Rhodanese" evidence="2">
    <location>
        <begin position="39"/>
        <end position="126"/>
    </location>
</feature>
<evidence type="ECO:0000259" key="2">
    <source>
        <dbReference type="PROSITE" id="PS50206"/>
    </source>
</evidence>
<dbReference type="Proteomes" id="UP000011648">
    <property type="component" value="Unassembled WGS sequence"/>
</dbReference>
<comment type="caution">
    <text evidence="3">The sequence shown here is derived from an EMBL/GenBank/DDBJ whole genome shotgun (WGS) entry which is preliminary data.</text>
</comment>
<gene>
    <name evidence="3" type="ORF">C484_17521</name>
</gene>
<evidence type="ECO:0000313" key="4">
    <source>
        <dbReference type="Proteomes" id="UP000011648"/>
    </source>
</evidence>
<evidence type="ECO:0000256" key="1">
    <source>
        <dbReference type="SAM" id="MobiDB-lite"/>
    </source>
</evidence>